<accession>A0A099I7H9</accession>
<reference evidence="2 3" key="1">
    <citation type="submission" date="2014-08" db="EMBL/GenBank/DDBJ databases">
        <title>Clostridium innocuum, an unnegligible vancomycin-resistant pathogen causing extra-intestinal infections.</title>
        <authorList>
            <person name="Feng Y."/>
            <person name="Chiu C.-H."/>
        </authorList>
    </citation>
    <scope>NUCLEOTIDE SEQUENCE [LARGE SCALE GENOMIC DNA]</scope>
    <source>
        <strain evidence="2 3">AN88</strain>
    </source>
</reference>
<evidence type="ECO:0000313" key="2">
    <source>
        <dbReference type="EMBL" id="KGJ53889.1"/>
    </source>
</evidence>
<gene>
    <name evidence="2" type="ORF">CIAN88_06660</name>
</gene>
<dbReference type="InterPro" id="IPR046909">
    <property type="entry name" value="cREC_REC"/>
</dbReference>
<evidence type="ECO:0000313" key="3">
    <source>
        <dbReference type="Proteomes" id="UP000030008"/>
    </source>
</evidence>
<evidence type="ECO:0000259" key="1">
    <source>
        <dbReference type="Pfam" id="PF20274"/>
    </source>
</evidence>
<dbReference type="GeneID" id="92794254"/>
<protein>
    <recommendedName>
        <fullName evidence="1">Cyclic-phosphate processing Receiver domain-containing protein</fullName>
    </recommendedName>
</protein>
<dbReference type="Pfam" id="PF20274">
    <property type="entry name" value="cREC_REC"/>
    <property type="match status" value="1"/>
</dbReference>
<dbReference type="AlphaFoldDB" id="A0A099I7H9"/>
<name>A0A099I7H9_CLOIN</name>
<dbReference type="RefSeq" id="WP_004800842.1">
    <property type="nucleotide sequence ID" value="NZ_JQIF01000029.1"/>
</dbReference>
<proteinExistence type="predicted"/>
<comment type="caution">
    <text evidence="2">The sequence shown here is derived from an EMBL/GenBank/DDBJ whole genome shotgun (WGS) entry which is preliminary data.</text>
</comment>
<dbReference type="Proteomes" id="UP000030008">
    <property type="component" value="Unassembled WGS sequence"/>
</dbReference>
<organism evidence="2 3">
    <name type="scientific">Clostridium innocuum</name>
    <dbReference type="NCBI Taxonomy" id="1522"/>
    <lineage>
        <taxon>Bacteria</taxon>
        <taxon>Bacillati</taxon>
        <taxon>Bacillota</taxon>
        <taxon>Clostridia</taxon>
        <taxon>Eubacteriales</taxon>
        <taxon>Clostridiaceae</taxon>
        <taxon>Clostridium</taxon>
    </lineage>
</organism>
<feature type="domain" description="Cyclic-phosphate processing Receiver" evidence="1">
    <location>
        <begin position="3"/>
        <end position="89"/>
    </location>
</feature>
<dbReference type="EMBL" id="JQIF01000029">
    <property type="protein sequence ID" value="KGJ53889.1"/>
    <property type="molecule type" value="Genomic_DNA"/>
</dbReference>
<sequence length="104" mass="12423">MKKIFVDDKRTFSAAKKYGYNCVRTYQQCITLLSVFKDIDTINLDYDLGGEETGLDILIYMKQNNIKVREIYIHSTHLEGVKEMEKFIKYNFKDVYYLYCPYSE</sequence>